<evidence type="ECO:0000313" key="2">
    <source>
        <dbReference type="Proteomes" id="UP000032160"/>
    </source>
</evidence>
<proteinExistence type="predicted"/>
<dbReference type="InterPro" id="IPR023393">
    <property type="entry name" value="START-like_dom_sf"/>
</dbReference>
<protein>
    <recommendedName>
        <fullName evidence="3">Cell division inhibitor</fullName>
    </recommendedName>
</protein>
<dbReference type="SUPFAM" id="SSF55961">
    <property type="entry name" value="Bet v1-like"/>
    <property type="match status" value="1"/>
</dbReference>
<dbReference type="EMBL" id="HG966617">
    <property type="protein sequence ID" value="CDO60385.1"/>
    <property type="molecule type" value="Genomic_DNA"/>
</dbReference>
<reference evidence="1 2" key="1">
    <citation type="journal article" date="2014" name="Front. Genet.">
        <title>Genome and metabolic network of "Candidatus Phaeomarinobacter ectocarpi" Ec32, a new candidate genus of Alphaproteobacteria frequently associated with brown algae.</title>
        <authorList>
            <person name="Dittami S.M."/>
            <person name="Barbeyron T."/>
            <person name="Boyen C."/>
            <person name="Cambefort J."/>
            <person name="Collet G."/>
            <person name="Delage L."/>
            <person name="Gobet A."/>
            <person name="Groisillier A."/>
            <person name="Leblanc C."/>
            <person name="Michel G."/>
            <person name="Scornet D."/>
            <person name="Siegel A."/>
            <person name="Tapia J.E."/>
            <person name="Tonon T."/>
        </authorList>
    </citation>
    <scope>NUCLEOTIDE SEQUENCE [LARGE SCALE GENOMIC DNA]</scope>
    <source>
        <strain evidence="1 2">Ec32</strain>
    </source>
</reference>
<organism evidence="1 2">
    <name type="scientific">Candidatus Phaeomarinibacter ectocarpi</name>
    <dbReference type="NCBI Taxonomy" id="1458461"/>
    <lineage>
        <taxon>Bacteria</taxon>
        <taxon>Pseudomonadati</taxon>
        <taxon>Pseudomonadota</taxon>
        <taxon>Alphaproteobacteria</taxon>
        <taxon>Hyphomicrobiales</taxon>
        <taxon>Parvibaculaceae</taxon>
        <taxon>Candidatus Phaeomarinibacter</taxon>
    </lineage>
</organism>
<dbReference type="HOGENOM" id="CLU_128155_0_0_5"/>
<keyword evidence="2" id="KW-1185">Reference proteome</keyword>
<evidence type="ECO:0008006" key="3">
    <source>
        <dbReference type="Google" id="ProtNLM"/>
    </source>
</evidence>
<accession>X5MMG1</accession>
<dbReference type="AlphaFoldDB" id="X5MMG1"/>
<dbReference type="Gene3D" id="3.30.530.20">
    <property type="match status" value="1"/>
</dbReference>
<name>X5MMG1_9HYPH</name>
<gene>
    <name evidence="1" type="ORF">BN1012_Phect2172</name>
</gene>
<dbReference type="KEGG" id="pect:BN1012_Phect2172"/>
<evidence type="ECO:0000313" key="1">
    <source>
        <dbReference type="EMBL" id="CDO60385.1"/>
    </source>
</evidence>
<dbReference type="Proteomes" id="UP000032160">
    <property type="component" value="Chromosome I"/>
</dbReference>
<dbReference type="STRING" id="1458461.BN1012_Phect2172"/>
<sequence>MTGAAMRMTLTTQLDCPIDTVWTQVHRPDLLQHIAWPLIRFTYRAPRTPPPRWVEGRYRVGMWSFGVLPLGGQWVGIEYPEGSSIADGKAVLRDNGSGTLIRKWDHWIFLEDLGNGRTRYTDRLDVEAGVLTPFVWLFARLFYGHRQRRWRTLVATGFTALASEE</sequence>